<feature type="domain" description="ABC transporter" evidence="8">
    <location>
        <begin position="1230"/>
        <end position="1458"/>
    </location>
</feature>
<dbReference type="Pfam" id="PF00005">
    <property type="entry name" value="ABC_tran"/>
    <property type="match status" value="2"/>
</dbReference>
<evidence type="ECO:0000313" key="10">
    <source>
        <dbReference type="EMBL" id="RWS12062.1"/>
    </source>
</evidence>
<keyword evidence="6 7" id="KW-0472">Membrane</keyword>
<dbReference type="InterPro" id="IPR013525">
    <property type="entry name" value="ABC2_TM"/>
</dbReference>
<evidence type="ECO:0000313" key="13">
    <source>
        <dbReference type="Proteomes" id="UP000285301"/>
    </source>
</evidence>
<dbReference type="SMART" id="SM00382">
    <property type="entry name" value="AAA"/>
    <property type="match status" value="2"/>
</dbReference>
<dbReference type="EMBL" id="NCKU01001004">
    <property type="protein sequence ID" value="RWS13384.1"/>
    <property type="molecule type" value="Genomic_DNA"/>
</dbReference>
<dbReference type="EMBL" id="NCKU01001458">
    <property type="protein sequence ID" value="RWS12061.1"/>
    <property type="molecule type" value="Genomic_DNA"/>
</dbReference>
<dbReference type="GO" id="GO:0005524">
    <property type="term" value="F:ATP binding"/>
    <property type="evidence" value="ECO:0007669"/>
    <property type="project" value="UniProtKB-KW"/>
</dbReference>
<reference evidence="9 13" key="1">
    <citation type="journal article" date="2018" name="Gigascience">
        <title>Genomes of trombidid mites reveal novel predicted allergens and laterally-transferred genes associated with secondary metabolism.</title>
        <authorList>
            <person name="Dong X."/>
            <person name="Chaisiri K."/>
            <person name="Xia D."/>
            <person name="Armstrong S.D."/>
            <person name="Fang Y."/>
            <person name="Donnelly M.J."/>
            <person name="Kadowaki T."/>
            <person name="McGarry J.W."/>
            <person name="Darby A.C."/>
            <person name="Makepeace B.L."/>
        </authorList>
    </citation>
    <scope>NUCLEOTIDE SEQUENCE [LARGE SCALE GENOMIC DNA]</scope>
    <source>
        <strain evidence="9">UoL-WK</strain>
    </source>
</reference>
<comment type="subcellular location">
    <subcellularLocation>
        <location evidence="1">Membrane</location>
        <topology evidence="1">Multi-pass membrane protein</topology>
    </subcellularLocation>
</comment>
<keyword evidence="2 7" id="KW-0812">Transmembrane</keyword>
<dbReference type="Pfam" id="PF12698">
    <property type="entry name" value="ABC2_membrane_3"/>
    <property type="match status" value="1"/>
</dbReference>
<dbReference type="Gene3D" id="3.40.50.300">
    <property type="entry name" value="P-loop containing nucleotide triphosphate hydrolases"/>
    <property type="match status" value="2"/>
</dbReference>
<evidence type="ECO:0000259" key="8">
    <source>
        <dbReference type="PROSITE" id="PS50893"/>
    </source>
</evidence>
<evidence type="ECO:0000256" key="3">
    <source>
        <dbReference type="ARBA" id="ARBA00022741"/>
    </source>
</evidence>
<keyword evidence="4 9" id="KW-0067">ATP-binding</keyword>
<dbReference type="InterPro" id="IPR003593">
    <property type="entry name" value="AAA+_ATPase"/>
</dbReference>
<dbReference type="InterPro" id="IPR027417">
    <property type="entry name" value="P-loop_NTPase"/>
</dbReference>
<evidence type="ECO:0000256" key="5">
    <source>
        <dbReference type="ARBA" id="ARBA00022989"/>
    </source>
</evidence>
<evidence type="ECO:0000313" key="11">
    <source>
        <dbReference type="EMBL" id="RWS13384.1"/>
    </source>
</evidence>
<dbReference type="Proteomes" id="UP000285301">
    <property type="component" value="Unassembled WGS sequence"/>
</dbReference>
<dbReference type="InterPro" id="IPR003439">
    <property type="entry name" value="ABC_transporter-like_ATP-bd"/>
</dbReference>
<feature type="transmembrane region" description="Helical" evidence="7">
    <location>
        <begin position="308"/>
        <end position="333"/>
    </location>
</feature>
<feature type="transmembrane region" description="Helical" evidence="7">
    <location>
        <begin position="840"/>
        <end position="860"/>
    </location>
</feature>
<sequence>MIQLRILIWKSMVLRIRNMPLTLLEFVLPLVFTVLIVLLKGLQSAPPLKDIDLWKSTYNDSFPFEIPSIARNSSLLLHFENFVPKEEFKENLNRIEPCKNLKAIEERNYEKRLNDFMRSDKISEIGTLVGRAVVKSSALNQSNYTEKVDIQMRLVQLFLTSNLYALKASPYNDTDYGFGYYRSQFLSLQYCLYEAYIHTLPKGKNATRNVKIAKIPYPKGSKKFDWITLIPFAIAVGWAISCILLVKRVCEEKESDLKHVFHMMGTSSFIYWSHHFLSAMLLMSVQSCLVAGALMLKISDEPVIKRATYSLIFIILLLYNASSILSCLALATFHSRSNRAVVYTFIWWSLSIIFPKVAFDYHRYTPGYIAFPYAHKIILFVPNAALEYAFSIIRQIETKRRNEPLGFSQIYLPSPESTFTLADILTAMLISLLLYTFVILIVDCNWKDPFGIKRLCARFMTFDGSHRVRRIKEPGISIENLTKKLDAEENSRYLLKNLTFEVKRGELTVVLGANDSGKSSLVRILSGEIEPTSGDAFINGSNVYFERNKALNEIGICLEQNIFYDDLTVLENLKLFAGVKGVHPLQISSQALLLMYLLQLNDRKRVEAKNLSLRSQRKLAVGIALIGENKTLILDEPTQKMDNKSARSIQETLLKLSSDHTIMVTTKNIEEAVRIGSKIVVLVDGNLKMQATDKELRKQYAIGYQIKFEKTENWKSTSFERLAQAYFDKNMIKLVSQKHQEFTVQMESQNINLVNKFLGELNSRVTEIGAKVVDISVATMELLLLKLSYNVQSKMFDVDTSAKSQSKRIILKAPSLWTTFLLILKMRFCFTIRNCKNFTMQFIIMAILLSVLLFEEWLVARRSTIPKIKFNITELYGYNYPFLESGDETNVLTKYRKVLEKYKLNDSLRYSTNSIEEYLTKNENAPDFDSYKYHFLVGATFSDKTDCSGDIVAYYNREALHSLPASLNLVYETIQSCILDTSNASISIEHDPVDNTPLINLFMSIPLRILYFSQFSAILACLVLFPLYFHSYIRRSKILTEAHSDSTLETPYNIMIFICESSPVFAVLWAIQKLNSFTHKINMCNSMSEAWKTAICSNPLIIHDEKFHVFSWREVYTCCQESCNSEQKCFIENRFSPFTFGPHGILQEIAMLIVDSIILWGLFLMVESEIEPTINETDIQRNTNSEVKVAAFHSIIKKAFTYPIINEDVERENKEVVASLAKQKISDKIIIVRKLVKRFEGYPIVDDISFEVDRGHIFGIIGVTGSGCNTLLKIIAGETTPTSGLIIVNGYKYSDKKYKFQIGYSPLKAILFSKLTVKETLNFYAILRGVNSNDLETELKEITAILKLEDRDKLAEKLSAIEQTKLSIAVGFIGSPALILLDSPIRETNENLRKELITSIIDLKKRHNSSLIITSTYFEECESFCNRIAVMSVGQLKCIGVPLLLRDKYNSGFFVVIKMQRPIAEQEASSNYNKNEASIATFMNKAFPKACFLVNRYLYMLHFHIIGDNSITNDTIYSKMVNITEDSSECKVDEYLVLRASVEQFATISIWMQSMMNKC</sequence>
<dbReference type="EMBL" id="NCKU01001457">
    <property type="protein sequence ID" value="RWS12062.1"/>
    <property type="molecule type" value="Genomic_DNA"/>
</dbReference>
<feature type="domain" description="ABC transporter" evidence="8">
    <location>
        <begin position="476"/>
        <end position="709"/>
    </location>
</feature>
<dbReference type="InterPro" id="IPR017871">
    <property type="entry name" value="ABC_transporter-like_CS"/>
</dbReference>
<feature type="transmembrane region" description="Helical" evidence="7">
    <location>
        <begin position="424"/>
        <end position="444"/>
    </location>
</feature>
<evidence type="ECO:0000256" key="6">
    <source>
        <dbReference type="ARBA" id="ARBA00023136"/>
    </source>
</evidence>
<accession>A0A3S3PBP4</accession>
<dbReference type="EMBL" id="NCKU01000978">
    <property type="protein sequence ID" value="RWS13481.1"/>
    <property type="molecule type" value="Genomic_DNA"/>
</dbReference>
<dbReference type="OrthoDB" id="10255969at2759"/>
<reference evidence="9" key="2">
    <citation type="submission" date="2018-11" db="EMBL/GenBank/DDBJ databases">
        <title>Trombidioid mite genomics.</title>
        <authorList>
            <person name="Dong X."/>
        </authorList>
    </citation>
    <scope>NUCLEOTIDE SEQUENCE</scope>
    <source>
        <strain evidence="9">UoL-WK</strain>
    </source>
</reference>
<keyword evidence="13" id="KW-1185">Reference proteome</keyword>
<dbReference type="STRING" id="1965070.A0A3S3PBP4"/>
<evidence type="ECO:0000313" key="9">
    <source>
        <dbReference type="EMBL" id="RWS12061.1"/>
    </source>
</evidence>
<dbReference type="GO" id="GO:0005319">
    <property type="term" value="F:lipid transporter activity"/>
    <property type="evidence" value="ECO:0007669"/>
    <property type="project" value="TreeGrafter"/>
</dbReference>
<dbReference type="PROSITE" id="PS00211">
    <property type="entry name" value="ABC_TRANSPORTER_1"/>
    <property type="match status" value="1"/>
</dbReference>
<evidence type="ECO:0000256" key="2">
    <source>
        <dbReference type="ARBA" id="ARBA00022692"/>
    </source>
</evidence>
<feature type="transmembrane region" description="Helical" evidence="7">
    <location>
        <begin position="1009"/>
        <end position="1030"/>
    </location>
</feature>
<protein>
    <submittedName>
        <fullName evidence="9">ATP-binding cassette sub-family A member 1-like protein</fullName>
    </submittedName>
</protein>
<evidence type="ECO:0000256" key="1">
    <source>
        <dbReference type="ARBA" id="ARBA00004141"/>
    </source>
</evidence>
<feature type="transmembrane region" description="Helical" evidence="7">
    <location>
        <begin position="269"/>
        <end position="296"/>
    </location>
</feature>
<feature type="transmembrane region" description="Helical" evidence="7">
    <location>
        <begin position="340"/>
        <end position="359"/>
    </location>
</feature>
<keyword evidence="5 7" id="KW-1133">Transmembrane helix</keyword>
<dbReference type="SUPFAM" id="SSF52540">
    <property type="entry name" value="P-loop containing nucleoside triphosphate hydrolases"/>
    <property type="match status" value="2"/>
</dbReference>
<name>A0A3S3PBP4_9ACAR</name>
<dbReference type="PROSITE" id="PS50893">
    <property type="entry name" value="ABC_TRANSPORTER_2"/>
    <property type="match status" value="2"/>
</dbReference>
<dbReference type="GO" id="GO:0016887">
    <property type="term" value="F:ATP hydrolysis activity"/>
    <property type="evidence" value="ECO:0007669"/>
    <property type="project" value="InterPro"/>
</dbReference>
<dbReference type="PANTHER" id="PTHR19229:SF250">
    <property type="entry name" value="ABC TRANSPORTER DOMAIN-CONTAINING PROTEIN-RELATED"/>
    <property type="match status" value="1"/>
</dbReference>
<feature type="transmembrane region" description="Helical" evidence="7">
    <location>
        <begin position="21"/>
        <end position="39"/>
    </location>
</feature>
<keyword evidence="3" id="KW-0547">Nucleotide-binding</keyword>
<gene>
    <name evidence="10" type="ORF">B4U79_01400</name>
    <name evidence="11" type="ORF">B4U79_08475</name>
    <name evidence="9" type="ORF">B4U79_10883</name>
    <name evidence="12" type="ORF">B4U79_15081</name>
</gene>
<proteinExistence type="predicted"/>
<evidence type="ECO:0000256" key="4">
    <source>
        <dbReference type="ARBA" id="ARBA00022840"/>
    </source>
</evidence>
<dbReference type="PANTHER" id="PTHR19229">
    <property type="entry name" value="ATP-BINDING CASSETTE TRANSPORTER SUBFAMILY A ABCA"/>
    <property type="match status" value="1"/>
</dbReference>
<organism evidence="9 13">
    <name type="scientific">Dinothrombium tinctorium</name>
    <dbReference type="NCBI Taxonomy" id="1965070"/>
    <lineage>
        <taxon>Eukaryota</taxon>
        <taxon>Metazoa</taxon>
        <taxon>Ecdysozoa</taxon>
        <taxon>Arthropoda</taxon>
        <taxon>Chelicerata</taxon>
        <taxon>Arachnida</taxon>
        <taxon>Acari</taxon>
        <taxon>Acariformes</taxon>
        <taxon>Trombidiformes</taxon>
        <taxon>Prostigmata</taxon>
        <taxon>Anystina</taxon>
        <taxon>Parasitengona</taxon>
        <taxon>Trombidioidea</taxon>
        <taxon>Trombidiidae</taxon>
        <taxon>Dinothrombium</taxon>
    </lineage>
</organism>
<dbReference type="InterPro" id="IPR026082">
    <property type="entry name" value="ABCA"/>
</dbReference>
<evidence type="ECO:0000256" key="7">
    <source>
        <dbReference type="SAM" id="Phobius"/>
    </source>
</evidence>
<evidence type="ECO:0000313" key="12">
    <source>
        <dbReference type="EMBL" id="RWS13481.1"/>
    </source>
</evidence>
<dbReference type="GO" id="GO:0140359">
    <property type="term" value="F:ABC-type transporter activity"/>
    <property type="evidence" value="ECO:0007669"/>
    <property type="project" value="InterPro"/>
</dbReference>
<comment type="caution">
    <text evidence="9">The sequence shown here is derived from an EMBL/GenBank/DDBJ whole genome shotgun (WGS) entry which is preliminary data.</text>
</comment>
<dbReference type="GO" id="GO:0016020">
    <property type="term" value="C:membrane"/>
    <property type="evidence" value="ECO:0007669"/>
    <property type="project" value="UniProtKB-SubCell"/>
</dbReference>
<feature type="transmembrane region" description="Helical" evidence="7">
    <location>
        <begin position="226"/>
        <end position="249"/>
    </location>
</feature>